<sequence>MIAVCIIGIAFMPLLMMYMNGVSSANASAAYTVAANLAQKQFELLKTKDKNFWTQYGADLNIPWQDYSQANPIIINSVPFTIVTRSEASDVDDQLIKVTVSVNWHENNKEQTQQFIRLYDKNP</sequence>
<accession>A0A645HG27</accession>
<name>A0A645HG27_9ZZZZ</name>
<proteinExistence type="predicted"/>
<gene>
    <name evidence="1" type="ORF">SDC9_182558</name>
</gene>
<comment type="caution">
    <text evidence="1">The sequence shown here is derived from an EMBL/GenBank/DDBJ whole genome shotgun (WGS) entry which is preliminary data.</text>
</comment>
<evidence type="ECO:0000313" key="1">
    <source>
        <dbReference type="EMBL" id="MPN35064.1"/>
    </source>
</evidence>
<evidence type="ECO:0008006" key="2">
    <source>
        <dbReference type="Google" id="ProtNLM"/>
    </source>
</evidence>
<protein>
    <recommendedName>
        <fullName evidence="2">Type II secretion system protein GspI C-terminal domain-containing protein</fullName>
    </recommendedName>
</protein>
<dbReference type="AlphaFoldDB" id="A0A645HG27"/>
<organism evidence="1">
    <name type="scientific">bioreactor metagenome</name>
    <dbReference type="NCBI Taxonomy" id="1076179"/>
    <lineage>
        <taxon>unclassified sequences</taxon>
        <taxon>metagenomes</taxon>
        <taxon>ecological metagenomes</taxon>
    </lineage>
</organism>
<reference evidence="1" key="1">
    <citation type="submission" date="2019-08" db="EMBL/GenBank/DDBJ databases">
        <authorList>
            <person name="Kucharzyk K."/>
            <person name="Murdoch R.W."/>
            <person name="Higgins S."/>
            <person name="Loffler F."/>
        </authorList>
    </citation>
    <scope>NUCLEOTIDE SEQUENCE</scope>
</reference>
<dbReference type="EMBL" id="VSSQ01088430">
    <property type="protein sequence ID" value="MPN35064.1"/>
    <property type="molecule type" value="Genomic_DNA"/>
</dbReference>